<protein>
    <submittedName>
        <fullName evidence="1">Uncharacterized protein</fullName>
    </submittedName>
</protein>
<evidence type="ECO:0000313" key="1">
    <source>
        <dbReference type="EMBL" id="DAF85132.1"/>
    </source>
</evidence>
<accession>A0A8S5TSD7</accession>
<dbReference type="EMBL" id="BK015918">
    <property type="protein sequence ID" value="DAF85132.1"/>
    <property type="molecule type" value="Genomic_DNA"/>
</dbReference>
<name>A0A8S5TSD7_9CAUD</name>
<sequence length="80" mass="9055">MLITMKNTSFRAFVLAQAATIAEQMSDNIRVIEESKNQINRLLSKLPAEYRPNMSDVIVGADQAISEARQRLDRYQSLIA</sequence>
<reference evidence="1" key="1">
    <citation type="journal article" date="2021" name="Proc. Natl. Acad. Sci. U.S.A.">
        <title>A Catalog of Tens of Thousands of Viruses from Human Metagenomes Reveals Hidden Associations with Chronic Diseases.</title>
        <authorList>
            <person name="Tisza M.J."/>
            <person name="Buck C.B."/>
        </authorList>
    </citation>
    <scope>NUCLEOTIDE SEQUENCE</scope>
    <source>
        <strain evidence="1">Ctxdc10</strain>
    </source>
</reference>
<proteinExistence type="predicted"/>
<organism evidence="1">
    <name type="scientific">Siphoviridae sp. ctxdc10</name>
    <dbReference type="NCBI Taxonomy" id="2825740"/>
    <lineage>
        <taxon>Viruses</taxon>
        <taxon>Duplodnaviria</taxon>
        <taxon>Heunggongvirae</taxon>
        <taxon>Uroviricota</taxon>
        <taxon>Caudoviricetes</taxon>
    </lineage>
</organism>